<dbReference type="SUPFAM" id="SSF52096">
    <property type="entry name" value="ClpP/crotonase"/>
    <property type="match status" value="1"/>
</dbReference>
<accession>A0A7D3QWE6</accession>
<sequence>MNYKTTYGVGKPKQESREKPNYEETPELLFERRKSLLNANNKLKANVSSKPKQVEFSDADFQNFVGYWIRDTMDDWIGCTMIQFYRDNGIPKAKFYGGTQNNLREINLADVGASLDLGFGDLFTIPQDSYDDVFDTCDVEVLDNTSVRILNTLHQGYLSSDQLQSTFKIQDYDNNAAFAQFWTIWDGTSDNKAYGEIENLSKFRRLECIPPIQKRDDTTNKWDNPVNLFNYVYDAFVYLGQNQRRDDANCDQYIGDVAFEQLKNTLLTTGLIRQNTISTAKRQGKYIGVWRTKGTSSNDKNTTLRLQETNLFSNVDIVTISGFQGAYAVLNGTHNVSFLTKGSVGPRYGAEFESPDSVEHTVHIEFDSSNIAEEYNPNIHGVATIQAQHGPVTPSTEYRELLAALADLMYFSFGISTHTAIYAYSTGSLRRIDTFAALATAIQTGNFSYVTIPRRPRGQRQGRDNLYFNPVLRRGSRQSPIFDINDPFGLGLEVAGANASSKWNIDIDLKNYMEVSFNIWWTVTGPVVDEEPITGAYNGSQIRFTVAETGTTPAPLVDEFGTHEYNLYQFDENNAFVGGIVKKCYTDKHKHGKCKHKNVAYIRIANEGSFQGYDVSFRSLAFGRNDWPGFKFRSNEVAALAALLEKLNEYKPKRYIIDIRENGGGVGSFGAAWGSLFGGNRGSASTKISLDVAGDTHSTVLVNDSDIQTVNGGAVHNAYMSSFIDTDATAAIFPKAMVRGSCHKQIDVVILDNVGAGSAGDIFPHNFIGSDRSPEGGIHNIGHNVTCQIVGGLDGRLYNGLSLDCTPISNPNPYKYDGVYDYSVVPFNFEAGILLCDDTHGIICNQQPWMRPSKLVPSWYEKQWQDVGAIPTVYQYPLKSKHETPNLNDNRTWRDLALEHAITHKALN</sequence>
<protein>
    <submittedName>
        <fullName evidence="2">Tail specific protease</fullName>
    </submittedName>
</protein>
<evidence type="ECO:0000313" key="2">
    <source>
        <dbReference type="EMBL" id="QKF94459.1"/>
    </source>
</evidence>
<gene>
    <name evidence="2" type="ORF">Fadolivirus_1_1001</name>
</gene>
<dbReference type="GO" id="GO:0008233">
    <property type="term" value="F:peptidase activity"/>
    <property type="evidence" value="ECO:0007669"/>
    <property type="project" value="UniProtKB-KW"/>
</dbReference>
<feature type="compositionally biased region" description="Basic and acidic residues" evidence="1">
    <location>
        <begin position="12"/>
        <end position="22"/>
    </location>
</feature>
<reference evidence="2 3" key="1">
    <citation type="submission" date="2020-04" db="EMBL/GenBank/DDBJ databases">
        <title>Advantages and limits of metagenomic assembly and binning of a giant virus.</title>
        <authorList>
            <person name="Schulz F."/>
            <person name="Andreani J."/>
            <person name="Francis R."/>
            <person name="Boudjemaa H."/>
            <person name="Bou Khalil J.Y."/>
            <person name="Lee J."/>
            <person name="La Scola B."/>
            <person name="Woyke T."/>
        </authorList>
    </citation>
    <scope>NUCLEOTIDE SEQUENCE [LARGE SCALE GENOMIC DNA]</scope>
    <source>
        <strain evidence="2 3">FV1/VV64</strain>
    </source>
</reference>
<name>A0A7D3QWE6_9VIRU</name>
<proteinExistence type="predicted"/>
<feature type="region of interest" description="Disordered" evidence="1">
    <location>
        <begin position="1"/>
        <end position="25"/>
    </location>
</feature>
<keyword evidence="3" id="KW-1185">Reference proteome</keyword>
<evidence type="ECO:0000256" key="1">
    <source>
        <dbReference type="SAM" id="MobiDB-lite"/>
    </source>
</evidence>
<keyword evidence="2" id="KW-0378">Hydrolase</keyword>
<dbReference type="Gene3D" id="3.90.226.10">
    <property type="entry name" value="2-enoyl-CoA Hydratase, Chain A, domain 1"/>
    <property type="match status" value="1"/>
</dbReference>
<dbReference type="InterPro" id="IPR029045">
    <property type="entry name" value="ClpP/crotonase-like_dom_sf"/>
</dbReference>
<dbReference type="EMBL" id="MT418680">
    <property type="protein sequence ID" value="QKF94459.1"/>
    <property type="molecule type" value="Genomic_DNA"/>
</dbReference>
<dbReference type="Proteomes" id="UP001162001">
    <property type="component" value="Segment"/>
</dbReference>
<evidence type="ECO:0000313" key="3">
    <source>
        <dbReference type="Proteomes" id="UP001162001"/>
    </source>
</evidence>
<keyword evidence="2" id="KW-0645">Protease</keyword>
<dbReference type="GO" id="GO:0006508">
    <property type="term" value="P:proteolysis"/>
    <property type="evidence" value="ECO:0007669"/>
    <property type="project" value="UniProtKB-KW"/>
</dbReference>
<organism evidence="2 3">
    <name type="scientific">Fadolivirus FV1/VV64</name>
    <dbReference type="NCBI Taxonomy" id="3070911"/>
    <lineage>
        <taxon>Viruses</taxon>
        <taxon>Varidnaviria</taxon>
        <taxon>Bamfordvirae</taxon>
        <taxon>Nucleocytoviricota</taxon>
        <taxon>Megaviricetes</taxon>
        <taxon>Imitervirales</taxon>
        <taxon>Mimiviridae</taxon>
        <taxon>Klosneuvirinae</taxon>
        <taxon>Fadolivirus</taxon>
        <taxon>Fadolivirus algeromassiliense</taxon>
    </lineage>
</organism>